<keyword evidence="1" id="KW-0812">Transmembrane</keyword>
<dbReference type="AlphaFoldDB" id="A0A8J2JSC3"/>
<reference evidence="2" key="1">
    <citation type="submission" date="2021-06" db="EMBL/GenBank/DDBJ databases">
        <authorList>
            <person name="Hodson N. C."/>
            <person name="Mongue J. A."/>
            <person name="Jaron S. K."/>
        </authorList>
    </citation>
    <scope>NUCLEOTIDE SEQUENCE</scope>
</reference>
<keyword evidence="1" id="KW-0472">Membrane</keyword>
<evidence type="ECO:0000313" key="2">
    <source>
        <dbReference type="EMBL" id="CAG7720569.1"/>
    </source>
</evidence>
<dbReference type="EMBL" id="CAJVCH010071616">
    <property type="protein sequence ID" value="CAG7720569.1"/>
    <property type="molecule type" value="Genomic_DNA"/>
</dbReference>
<accession>A0A8J2JSC3</accession>
<evidence type="ECO:0000256" key="1">
    <source>
        <dbReference type="SAM" id="Phobius"/>
    </source>
</evidence>
<name>A0A8J2JSC3_9HEXA</name>
<keyword evidence="1" id="KW-1133">Transmembrane helix</keyword>
<dbReference type="Proteomes" id="UP000708208">
    <property type="component" value="Unassembled WGS sequence"/>
</dbReference>
<organism evidence="2 3">
    <name type="scientific">Allacma fusca</name>
    <dbReference type="NCBI Taxonomy" id="39272"/>
    <lineage>
        <taxon>Eukaryota</taxon>
        <taxon>Metazoa</taxon>
        <taxon>Ecdysozoa</taxon>
        <taxon>Arthropoda</taxon>
        <taxon>Hexapoda</taxon>
        <taxon>Collembola</taxon>
        <taxon>Symphypleona</taxon>
        <taxon>Sminthuridae</taxon>
        <taxon>Allacma</taxon>
    </lineage>
</organism>
<protein>
    <submittedName>
        <fullName evidence="2">Uncharacterized protein</fullName>
    </submittedName>
</protein>
<feature type="transmembrane region" description="Helical" evidence="1">
    <location>
        <begin position="6"/>
        <end position="27"/>
    </location>
</feature>
<proteinExistence type="predicted"/>
<evidence type="ECO:0000313" key="3">
    <source>
        <dbReference type="Proteomes" id="UP000708208"/>
    </source>
</evidence>
<comment type="caution">
    <text evidence="2">The sequence shown here is derived from an EMBL/GenBank/DDBJ whole genome shotgun (WGS) entry which is preliminary data.</text>
</comment>
<gene>
    <name evidence="2" type="ORF">AFUS01_LOCUS9839</name>
</gene>
<sequence length="69" mass="7799">MVHNLFRLVSLINGYTSLVLLVGVEIGKNTKVVKNFKGKKIPACDSKLQKHTTKETFVVLFPFMVLMFS</sequence>
<keyword evidence="3" id="KW-1185">Reference proteome</keyword>